<feature type="coiled-coil region" evidence="3">
    <location>
        <begin position="98"/>
        <end position="200"/>
    </location>
</feature>
<accession>A0AAN9MFB7</accession>
<keyword evidence="2 3" id="KW-0175">Coiled coil</keyword>
<evidence type="ECO:0000313" key="5">
    <source>
        <dbReference type="EMBL" id="KAK7350923.1"/>
    </source>
</evidence>
<organism evidence="5 6">
    <name type="scientific">Canavalia gladiata</name>
    <name type="common">Sword bean</name>
    <name type="synonym">Dolichos gladiatus</name>
    <dbReference type="NCBI Taxonomy" id="3824"/>
    <lineage>
        <taxon>Eukaryota</taxon>
        <taxon>Viridiplantae</taxon>
        <taxon>Streptophyta</taxon>
        <taxon>Embryophyta</taxon>
        <taxon>Tracheophyta</taxon>
        <taxon>Spermatophyta</taxon>
        <taxon>Magnoliopsida</taxon>
        <taxon>eudicotyledons</taxon>
        <taxon>Gunneridae</taxon>
        <taxon>Pentapetalae</taxon>
        <taxon>rosids</taxon>
        <taxon>fabids</taxon>
        <taxon>Fabales</taxon>
        <taxon>Fabaceae</taxon>
        <taxon>Papilionoideae</taxon>
        <taxon>50 kb inversion clade</taxon>
        <taxon>NPAAA clade</taxon>
        <taxon>indigoferoid/millettioid clade</taxon>
        <taxon>Phaseoleae</taxon>
        <taxon>Canavalia</taxon>
    </lineage>
</organism>
<feature type="compositionally biased region" description="Acidic residues" evidence="4">
    <location>
        <begin position="49"/>
        <end position="60"/>
    </location>
</feature>
<comment type="similarity">
    <text evidence="1">Belongs to the FPP family.</text>
</comment>
<feature type="compositionally biased region" description="Polar residues" evidence="4">
    <location>
        <begin position="19"/>
        <end position="28"/>
    </location>
</feature>
<reference evidence="5 6" key="1">
    <citation type="submission" date="2024-01" db="EMBL/GenBank/DDBJ databases">
        <title>The genomes of 5 underutilized Papilionoideae crops provide insights into root nodulation and disease resistanc.</title>
        <authorList>
            <person name="Jiang F."/>
        </authorList>
    </citation>
    <scope>NUCLEOTIDE SEQUENCE [LARGE SCALE GENOMIC DNA]</scope>
    <source>
        <strain evidence="5">LVBAO_FW01</strain>
        <tissue evidence="5">Leaves</tissue>
    </source>
</reference>
<dbReference type="EMBL" id="JAYMYQ010000002">
    <property type="protein sequence ID" value="KAK7350923.1"/>
    <property type="molecule type" value="Genomic_DNA"/>
</dbReference>
<dbReference type="PANTHER" id="PTHR31580">
    <property type="entry name" value="FILAMENT-LIKE PLANT PROTEIN 4"/>
    <property type="match status" value="1"/>
</dbReference>
<evidence type="ECO:0008006" key="7">
    <source>
        <dbReference type="Google" id="ProtNLM"/>
    </source>
</evidence>
<feature type="region of interest" description="Disordered" evidence="4">
    <location>
        <begin position="576"/>
        <end position="612"/>
    </location>
</feature>
<proteinExistence type="inferred from homology"/>
<dbReference type="AlphaFoldDB" id="A0AAN9MFB7"/>
<dbReference type="Pfam" id="PF05911">
    <property type="entry name" value="FPP"/>
    <property type="match status" value="4"/>
</dbReference>
<feature type="coiled-coil region" evidence="3">
    <location>
        <begin position="375"/>
        <end position="514"/>
    </location>
</feature>
<feature type="compositionally biased region" description="Polar residues" evidence="4">
    <location>
        <begin position="39"/>
        <end position="48"/>
    </location>
</feature>
<feature type="compositionally biased region" description="Basic and acidic residues" evidence="4">
    <location>
        <begin position="1"/>
        <end position="17"/>
    </location>
</feature>
<dbReference type="InterPro" id="IPR008587">
    <property type="entry name" value="FPP_plant"/>
</dbReference>
<evidence type="ECO:0000256" key="3">
    <source>
        <dbReference type="SAM" id="Coils"/>
    </source>
</evidence>
<dbReference type="Proteomes" id="UP001367508">
    <property type="component" value="Unassembled WGS sequence"/>
</dbReference>
<evidence type="ECO:0000313" key="6">
    <source>
        <dbReference type="Proteomes" id="UP001367508"/>
    </source>
</evidence>
<comment type="caution">
    <text evidence="5">The sequence shown here is derived from an EMBL/GenBank/DDBJ whole genome shotgun (WGS) entry which is preliminary data.</text>
</comment>
<feature type="region of interest" description="Disordered" evidence="4">
    <location>
        <begin position="1"/>
        <end position="63"/>
    </location>
</feature>
<sequence length="637" mass="71334">MDRRSWLWRRKSSEKSPGEAQSSGSMSSHSERFFDDQVYPSQTTPSAEDTSEAAPSDEEVNDVKTLKEKLSAALLKVRAKEDLAKQHAKVAEEAVSGWEKAENEVLFLRQQLDAAKQKNSVLEARANHLDGALKVCMRQLRQAKEEQEQKCDEAAANNSKRTDPEADAVASVHFDIHQRLEDVENENSSLKNELQSQLEELKFRTIERDLSTQAAETASKQHLESIKKVAKLEAECRRLKATARKTFSANDHKSMTASSVYVESFTDSMSDSGDRLLVVESDMHKLGGWDMKEGESNNHDSWPSASIKELDQFKNENSVAKNHMVLSTEINLMDDFLEMERLAALPDTESVSSFPVVGTASDQLYVGHGPMNAEMEAMALKNDALEKKLAKMEADKLKLEMDLTECQKELEASQSRIKEVELEVVELQTRLALANKSNEEAYEELIATQEKNEIAESKLRVAQTEAEELVSKICSLEEEIDKERALSADNLVKLEKLEDELMRMKHEAQLQQDTGILHGEDVKSELKQEKELALAASRFAECRKTIESLGVQLKSLATLEDFLLDSGNNTMELTCEATPGPQNGGEQLKLHNSDLSLSKRDPEPSVALKPSITNEKNLSSFGRFYPRSKRVSTTASH</sequence>
<feature type="compositionally biased region" description="Basic and acidic residues" evidence="4">
    <location>
        <begin position="588"/>
        <end position="603"/>
    </location>
</feature>
<keyword evidence="6" id="KW-1185">Reference proteome</keyword>
<evidence type="ECO:0000256" key="1">
    <source>
        <dbReference type="ARBA" id="ARBA00005921"/>
    </source>
</evidence>
<evidence type="ECO:0000256" key="2">
    <source>
        <dbReference type="ARBA" id="ARBA00023054"/>
    </source>
</evidence>
<evidence type="ECO:0000256" key="4">
    <source>
        <dbReference type="SAM" id="MobiDB-lite"/>
    </source>
</evidence>
<gene>
    <name evidence="5" type="ORF">VNO77_09985</name>
</gene>
<dbReference type="PANTHER" id="PTHR31580:SF28">
    <property type="entry name" value="FILAMENT-LIKE PLANT PROTEIN"/>
    <property type="match status" value="1"/>
</dbReference>
<protein>
    <recommendedName>
        <fullName evidence="7">Filament-like plant protein</fullName>
    </recommendedName>
</protein>
<name>A0AAN9MFB7_CANGL</name>